<feature type="transmembrane region" description="Helical" evidence="8">
    <location>
        <begin position="61"/>
        <end position="84"/>
    </location>
</feature>
<gene>
    <name evidence="11" type="ORF">GCM10025872_18670</name>
</gene>
<sequence length="635" mass="68972">MAILTFIAFHFGVSWLQGAWVNVNVFFVLSGFLISRLLIAEQTRFGEITVLAFYRRRARRLLPGLFLLLGVLAAYGLLLAPAAVRAKLGGDLLATLGYVMNWRLVLGDDQYFEVFGNPSFLRHAWTLAVEEQFYAVAPFLVLLAMRLIRSRAARVMTFLTLAGISAWWTAQVGIATLAAQAHAYYGTDTRSQALLVGLALAMWLAPARAGGARRQPPPWVVAAVGWTGLGAMLLAYFVIRPFEPWMFERGGMLLFCLAFAGLVMACADPRRGLLQRILGWGPLAYCGRLAYGLYLWHWPIHLWLEQVIPTAPVPLKLALGMTLTFLIAGLSFELLEQPVLRHGLRGLGRRVRSGRVLTGTALAGVVAAALAIGSVPAAQVAQAGTTAPLVPGTPAYVPAASTTSVAVFGDSVPYLLMRNRKVDAYPDLKLTNLAVPGCNLLDEPVYWGPGQLWRIDDNCKRAKSGLSASLRRSGATVAFFMVGSTVSLAHQQPDGSILEVDDPRQQQKIVDALDRLKRAADSAGIRQVQIATLPCRNDDISALPAEARAYITANPQVLRAVSDPVVANGIIRSWAARNGVAVIDLYGVLCSSGFQGTVNGVPLYSDNVHFSPEATPMVWTWLAPQIRAAYQSSRR</sequence>
<feature type="transmembrane region" description="Helical" evidence="8">
    <location>
        <begin position="132"/>
        <end position="148"/>
    </location>
</feature>
<organism evidence="11 12">
    <name type="scientific">Barrientosiimonas endolithica</name>
    <dbReference type="NCBI Taxonomy" id="1535208"/>
    <lineage>
        <taxon>Bacteria</taxon>
        <taxon>Bacillati</taxon>
        <taxon>Actinomycetota</taxon>
        <taxon>Actinomycetes</taxon>
        <taxon>Micrococcales</taxon>
        <taxon>Dermacoccaceae</taxon>
        <taxon>Barrientosiimonas</taxon>
    </lineage>
</organism>
<feature type="transmembrane region" description="Helical" evidence="8">
    <location>
        <begin position="317"/>
        <end position="335"/>
    </location>
</feature>
<evidence type="ECO:0000256" key="8">
    <source>
        <dbReference type="SAM" id="Phobius"/>
    </source>
</evidence>
<feature type="transmembrane region" description="Helical" evidence="8">
    <location>
        <begin position="356"/>
        <end position="375"/>
    </location>
</feature>
<dbReference type="InterPro" id="IPR002656">
    <property type="entry name" value="Acyl_transf_3_dom"/>
</dbReference>
<evidence type="ECO:0000313" key="11">
    <source>
        <dbReference type="EMBL" id="BDZ58210.1"/>
    </source>
</evidence>
<evidence type="ECO:0000259" key="10">
    <source>
        <dbReference type="Pfam" id="PF19040"/>
    </source>
</evidence>
<dbReference type="GO" id="GO:0016746">
    <property type="term" value="F:acyltransferase activity"/>
    <property type="evidence" value="ECO:0007669"/>
    <property type="project" value="UniProtKB-KW"/>
</dbReference>
<feature type="transmembrane region" description="Helical" evidence="8">
    <location>
        <begin position="219"/>
        <end position="239"/>
    </location>
</feature>
<keyword evidence="12" id="KW-1185">Reference proteome</keyword>
<dbReference type="SUPFAM" id="SSF52266">
    <property type="entry name" value="SGNH hydrolase"/>
    <property type="match status" value="1"/>
</dbReference>
<feature type="transmembrane region" description="Helical" evidence="8">
    <location>
        <begin position="155"/>
        <end position="179"/>
    </location>
</feature>
<evidence type="ECO:0000256" key="4">
    <source>
        <dbReference type="ARBA" id="ARBA00022692"/>
    </source>
</evidence>
<dbReference type="InterPro" id="IPR036514">
    <property type="entry name" value="SGNH_hydro_sf"/>
</dbReference>
<dbReference type="Pfam" id="PF01757">
    <property type="entry name" value="Acyl_transf_3"/>
    <property type="match status" value="1"/>
</dbReference>
<dbReference type="InterPro" id="IPR043968">
    <property type="entry name" value="SGNH"/>
</dbReference>
<feature type="transmembrane region" description="Helical" evidence="8">
    <location>
        <begin position="20"/>
        <end position="40"/>
    </location>
</feature>
<feature type="transmembrane region" description="Helical" evidence="8">
    <location>
        <begin position="395"/>
        <end position="416"/>
    </location>
</feature>
<dbReference type="Pfam" id="PF19040">
    <property type="entry name" value="SGNH"/>
    <property type="match status" value="1"/>
</dbReference>
<name>A0ABN6YLG1_9MICO</name>
<evidence type="ECO:0000256" key="7">
    <source>
        <dbReference type="ARBA" id="ARBA00023315"/>
    </source>
</evidence>
<dbReference type="Gene3D" id="3.40.50.1110">
    <property type="entry name" value="SGNH hydrolase"/>
    <property type="match status" value="1"/>
</dbReference>
<keyword evidence="7 11" id="KW-0012">Acyltransferase</keyword>
<keyword evidence="6 8" id="KW-0472">Membrane</keyword>
<feature type="domain" description="SGNH" evidence="10">
    <location>
        <begin position="404"/>
        <end position="614"/>
    </location>
</feature>
<comment type="subcellular location">
    <subcellularLocation>
        <location evidence="1">Cell membrane</location>
        <topology evidence="1">Multi-pass membrane protein</topology>
    </subcellularLocation>
</comment>
<evidence type="ECO:0000256" key="6">
    <source>
        <dbReference type="ARBA" id="ARBA00023136"/>
    </source>
</evidence>
<evidence type="ECO:0000256" key="5">
    <source>
        <dbReference type="ARBA" id="ARBA00022989"/>
    </source>
</evidence>
<keyword evidence="3" id="KW-0808">Transferase</keyword>
<keyword evidence="5 8" id="KW-1133">Transmembrane helix</keyword>
<evidence type="ECO:0000256" key="2">
    <source>
        <dbReference type="ARBA" id="ARBA00022475"/>
    </source>
</evidence>
<accession>A0ABN6YLG1</accession>
<feature type="domain" description="Acyltransferase 3" evidence="9">
    <location>
        <begin position="21"/>
        <end position="329"/>
    </location>
</feature>
<proteinExistence type="predicted"/>
<keyword evidence="2" id="KW-1003">Cell membrane</keyword>
<protein>
    <submittedName>
        <fullName evidence="11">Acyltransferase</fullName>
    </submittedName>
</protein>
<dbReference type="EMBL" id="AP027735">
    <property type="protein sequence ID" value="BDZ58210.1"/>
    <property type="molecule type" value="Genomic_DNA"/>
</dbReference>
<keyword evidence="4 8" id="KW-0812">Transmembrane</keyword>
<dbReference type="Proteomes" id="UP001321421">
    <property type="component" value="Chromosome"/>
</dbReference>
<evidence type="ECO:0000256" key="3">
    <source>
        <dbReference type="ARBA" id="ARBA00022679"/>
    </source>
</evidence>
<evidence type="ECO:0000259" key="9">
    <source>
        <dbReference type="Pfam" id="PF01757"/>
    </source>
</evidence>
<feature type="transmembrane region" description="Helical" evidence="8">
    <location>
        <begin position="245"/>
        <end position="265"/>
    </location>
</feature>
<dbReference type="RefSeq" id="WP_433997061.1">
    <property type="nucleotide sequence ID" value="NZ_AP027735.1"/>
</dbReference>
<feature type="transmembrane region" description="Helical" evidence="8">
    <location>
        <begin position="277"/>
        <end position="297"/>
    </location>
</feature>
<evidence type="ECO:0000256" key="1">
    <source>
        <dbReference type="ARBA" id="ARBA00004651"/>
    </source>
</evidence>
<dbReference type="PANTHER" id="PTHR23028:SF53">
    <property type="entry name" value="ACYL_TRANSF_3 DOMAIN-CONTAINING PROTEIN"/>
    <property type="match status" value="1"/>
</dbReference>
<dbReference type="InterPro" id="IPR050879">
    <property type="entry name" value="Acyltransferase_3"/>
</dbReference>
<evidence type="ECO:0000313" key="12">
    <source>
        <dbReference type="Proteomes" id="UP001321421"/>
    </source>
</evidence>
<dbReference type="PANTHER" id="PTHR23028">
    <property type="entry name" value="ACETYLTRANSFERASE"/>
    <property type="match status" value="1"/>
</dbReference>
<feature type="transmembrane region" description="Helical" evidence="8">
    <location>
        <begin position="191"/>
        <end position="207"/>
    </location>
</feature>
<reference evidence="12" key="1">
    <citation type="journal article" date="2019" name="Int. J. Syst. Evol. Microbiol.">
        <title>The Global Catalogue of Microorganisms (GCM) 10K type strain sequencing project: providing services to taxonomists for standard genome sequencing and annotation.</title>
        <authorList>
            <consortium name="The Broad Institute Genomics Platform"/>
            <consortium name="The Broad Institute Genome Sequencing Center for Infectious Disease"/>
            <person name="Wu L."/>
            <person name="Ma J."/>
        </authorList>
    </citation>
    <scope>NUCLEOTIDE SEQUENCE [LARGE SCALE GENOMIC DNA]</scope>
    <source>
        <strain evidence="12">NBRC 110608</strain>
    </source>
</reference>